<dbReference type="InterPro" id="IPR000014">
    <property type="entry name" value="PAS"/>
</dbReference>
<dbReference type="CDD" id="cd00082">
    <property type="entry name" value="HisKA"/>
    <property type="match status" value="1"/>
</dbReference>
<dbReference type="InterPro" id="IPR035965">
    <property type="entry name" value="PAS-like_dom_sf"/>
</dbReference>
<dbReference type="SUPFAM" id="SSF55874">
    <property type="entry name" value="ATPase domain of HSP90 chaperone/DNA topoisomerase II/histidine kinase"/>
    <property type="match status" value="1"/>
</dbReference>
<dbReference type="RefSeq" id="WP_014186075.1">
    <property type="nucleotide sequence ID" value="NC_016584.1"/>
</dbReference>
<dbReference type="Gene3D" id="1.10.287.130">
    <property type="match status" value="1"/>
</dbReference>
<keyword evidence="8" id="KW-0902">Two-component regulatory system</keyword>
<dbReference type="EMBL" id="CP003108">
    <property type="protein sequence ID" value="AET69268.1"/>
    <property type="molecule type" value="Genomic_DNA"/>
</dbReference>
<dbReference type="EC" id="2.7.13.3" evidence="2"/>
<organism evidence="12 13">
    <name type="scientific">Desulfosporosinus orientis (strain ATCC 19365 / DSM 765 / NCIMB 8382 / VKM B-1628 / Singapore I)</name>
    <name type="common">Desulfotomaculum orientis</name>
    <dbReference type="NCBI Taxonomy" id="768706"/>
    <lineage>
        <taxon>Bacteria</taxon>
        <taxon>Bacillati</taxon>
        <taxon>Bacillota</taxon>
        <taxon>Clostridia</taxon>
        <taxon>Eubacteriales</taxon>
        <taxon>Desulfitobacteriaceae</taxon>
        <taxon>Desulfosporosinus</taxon>
    </lineage>
</organism>
<dbReference type="Proteomes" id="UP000006346">
    <property type="component" value="Chromosome"/>
</dbReference>
<reference evidence="12 13" key="2">
    <citation type="journal article" date="2012" name="J. Bacteriol.">
        <title>Complete genome sequences of Desulfosporosinus orientis DSM765T, Desulfosporosinus youngiae DSM17734T, Desulfosporosinus meridiei DSM13257T, and Desulfosporosinus acidiphilus DSM22704T.</title>
        <authorList>
            <person name="Pester M."/>
            <person name="Brambilla E."/>
            <person name="Alazard D."/>
            <person name="Rattei T."/>
            <person name="Weinmaier T."/>
            <person name="Han J."/>
            <person name="Lucas S."/>
            <person name="Lapidus A."/>
            <person name="Cheng J.F."/>
            <person name="Goodwin L."/>
            <person name="Pitluck S."/>
            <person name="Peters L."/>
            <person name="Ovchinnikova G."/>
            <person name="Teshima H."/>
            <person name="Detter J.C."/>
            <person name="Han C.S."/>
            <person name="Tapia R."/>
            <person name="Land M.L."/>
            <person name="Hauser L."/>
            <person name="Kyrpides N.C."/>
            <person name="Ivanova N.N."/>
            <person name="Pagani I."/>
            <person name="Huntmann M."/>
            <person name="Wei C.L."/>
            <person name="Davenport K.W."/>
            <person name="Daligault H."/>
            <person name="Chain P.S."/>
            <person name="Chen A."/>
            <person name="Mavromatis K."/>
            <person name="Markowitz V."/>
            <person name="Szeto E."/>
            <person name="Mikhailova N."/>
            <person name="Pati A."/>
            <person name="Wagner M."/>
            <person name="Woyke T."/>
            <person name="Ollivier B."/>
            <person name="Klenk H.P."/>
            <person name="Spring S."/>
            <person name="Loy A."/>
        </authorList>
    </citation>
    <scope>NUCLEOTIDE SEQUENCE [LARGE SCALE GENOMIC DNA]</scope>
    <source>
        <strain evidence="13">ATCC 19365 / DSM 765 / NCIMB 8382 / VKM B-1628</strain>
    </source>
</reference>
<keyword evidence="5" id="KW-0547">Nucleotide-binding</keyword>
<keyword evidence="3" id="KW-0597">Phosphoprotein</keyword>
<evidence type="ECO:0000256" key="5">
    <source>
        <dbReference type="ARBA" id="ARBA00022741"/>
    </source>
</evidence>
<comment type="catalytic activity">
    <reaction evidence="1">
        <text>ATP + protein L-histidine = ADP + protein N-phospho-L-histidine.</text>
        <dbReference type="EC" id="2.7.13.3"/>
    </reaction>
</comment>
<dbReference type="InterPro" id="IPR036890">
    <property type="entry name" value="HATPase_C_sf"/>
</dbReference>
<evidence type="ECO:0000256" key="8">
    <source>
        <dbReference type="ARBA" id="ARBA00023012"/>
    </source>
</evidence>
<dbReference type="AlphaFoldDB" id="G7W9D1"/>
<dbReference type="PANTHER" id="PTHR43065:SF10">
    <property type="entry name" value="PEROXIDE STRESS-ACTIVATED HISTIDINE KINASE MAK3"/>
    <property type="match status" value="1"/>
</dbReference>
<dbReference type="Gene3D" id="3.30.450.20">
    <property type="entry name" value="PAS domain"/>
    <property type="match status" value="1"/>
</dbReference>
<dbReference type="PRINTS" id="PR00344">
    <property type="entry name" value="BCTRLSENSOR"/>
</dbReference>
<name>G7W9D1_DESOD</name>
<accession>G7W9D1</accession>
<dbReference type="GO" id="GO:0000155">
    <property type="term" value="F:phosphorelay sensor kinase activity"/>
    <property type="evidence" value="ECO:0007669"/>
    <property type="project" value="InterPro"/>
</dbReference>
<feature type="transmembrane region" description="Helical" evidence="9">
    <location>
        <begin position="191"/>
        <end position="211"/>
    </location>
</feature>
<dbReference type="SUPFAM" id="SSF55785">
    <property type="entry name" value="PYP-like sensor domain (PAS domain)"/>
    <property type="match status" value="1"/>
</dbReference>
<keyword evidence="9" id="KW-1133">Transmembrane helix</keyword>
<dbReference type="GO" id="GO:0005524">
    <property type="term" value="F:ATP binding"/>
    <property type="evidence" value="ECO:0007669"/>
    <property type="project" value="UniProtKB-KW"/>
</dbReference>
<evidence type="ECO:0000259" key="11">
    <source>
        <dbReference type="PROSITE" id="PS50112"/>
    </source>
</evidence>
<dbReference type="PATRIC" id="fig|768706.3.peg.3850"/>
<dbReference type="KEGG" id="dor:Desor_3808"/>
<evidence type="ECO:0000256" key="1">
    <source>
        <dbReference type="ARBA" id="ARBA00000085"/>
    </source>
</evidence>
<dbReference type="Pfam" id="PF13188">
    <property type="entry name" value="PAS_8"/>
    <property type="match status" value="1"/>
</dbReference>
<protein>
    <recommendedName>
        <fullName evidence="2">histidine kinase</fullName>
        <ecNumber evidence="2">2.7.13.3</ecNumber>
    </recommendedName>
</protein>
<keyword evidence="6 12" id="KW-0418">Kinase</keyword>
<dbReference type="HOGENOM" id="CLU_000445_89_29_9"/>
<feature type="domain" description="Histidine kinase" evidence="10">
    <location>
        <begin position="396"/>
        <end position="599"/>
    </location>
</feature>
<dbReference type="SMART" id="SM00388">
    <property type="entry name" value="HisKA"/>
    <property type="match status" value="1"/>
</dbReference>
<keyword evidence="4" id="KW-0808">Transferase</keyword>
<evidence type="ECO:0000313" key="12">
    <source>
        <dbReference type="EMBL" id="AET69268.1"/>
    </source>
</evidence>
<dbReference type="InterPro" id="IPR004358">
    <property type="entry name" value="Sig_transdc_His_kin-like_C"/>
</dbReference>
<dbReference type="SMART" id="SM00387">
    <property type="entry name" value="HATPase_c"/>
    <property type="match status" value="1"/>
</dbReference>
<keyword evidence="9" id="KW-0812">Transmembrane</keyword>
<dbReference type="OrthoDB" id="9764522at2"/>
<evidence type="ECO:0000256" key="4">
    <source>
        <dbReference type="ARBA" id="ARBA00022679"/>
    </source>
</evidence>
<dbReference type="InterPro" id="IPR005467">
    <property type="entry name" value="His_kinase_dom"/>
</dbReference>
<dbReference type="eggNOG" id="COG3852">
    <property type="taxonomic scope" value="Bacteria"/>
</dbReference>
<proteinExistence type="predicted"/>
<dbReference type="InterPro" id="IPR003661">
    <property type="entry name" value="HisK_dim/P_dom"/>
</dbReference>
<evidence type="ECO:0000256" key="2">
    <source>
        <dbReference type="ARBA" id="ARBA00012438"/>
    </source>
</evidence>
<dbReference type="InterPro" id="IPR036097">
    <property type="entry name" value="HisK_dim/P_sf"/>
</dbReference>
<evidence type="ECO:0000256" key="6">
    <source>
        <dbReference type="ARBA" id="ARBA00022777"/>
    </source>
</evidence>
<dbReference type="Pfam" id="PF02518">
    <property type="entry name" value="HATPase_c"/>
    <property type="match status" value="1"/>
</dbReference>
<dbReference type="InterPro" id="IPR003594">
    <property type="entry name" value="HATPase_dom"/>
</dbReference>
<dbReference type="Gene3D" id="6.10.340.10">
    <property type="match status" value="1"/>
</dbReference>
<dbReference type="STRING" id="768706.Desor_3808"/>
<evidence type="ECO:0000256" key="9">
    <source>
        <dbReference type="SAM" id="Phobius"/>
    </source>
</evidence>
<feature type="domain" description="PAS" evidence="11">
    <location>
        <begin position="260"/>
        <end position="297"/>
    </location>
</feature>
<dbReference type="PANTHER" id="PTHR43065">
    <property type="entry name" value="SENSOR HISTIDINE KINASE"/>
    <property type="match status" value="1"/>
</dbReference>
<dbReference type="PROSITE" id="PS50112">
    <property type="entry name" value="PAS"/>
    <property type="match status" value="1"/>
</dbReference>
<sequence length="604" mass="67089">MSIYRWCVRNKLLLFIITLLTLPVLLSGYMLYNVNYAEQFLVQHQRDKLNVLVDRLDTTLSSKITTMSTESTDLNKDQIRLILKNFIATNTSEFPELEVGFYSYNLHTIVVNGTGGFYLGRRFVTLGEQTNGQISKDAEKQFMDMTERRTGTIIEISKPVVRDGKFEGVIWGIENLNLTGIQEQIDREKQIAYLVIGIALLLGLGGSVLLIRNFIAGVHDIKAGLHALESDLNNNLQKKSGEFGEIIAAINHLASKLRKTQSLNEIIITSISDAVVAIDNKGLVIMANPASHQMLGLHTCCLDCPVDQGFPSGSPFPGILWNTLKEGPLIKEKKYSLVNADQETRELLVNTSHLINGRSGVIGTMLHCIDITESTRLQQKNQLQERLAALGKLVAGVAHEIRNPLTSISGYVEYLEKAKNPSARSWGNIKREINRLNMLLERLLLFARPADTRFAPGDINSLLEVSLQILIELNQDNVGIVREFTPHLPLASMDSEQMEQVIKNIIYNAYQAMPNGGQLTIRTGICDGLLYMEFTDTGVGIAADEIPLLFDPFFTTRAKGSGLGLTIAYEIVKAHEGSIEVNSEPGKGTTFTVFLHRYSPEENG</sequence>
<dbReference type="SUPFAM" id="SSF47384">
    <property type="entry name" value="Homodimeric domain of signal transducing histidine kinase"/>
    <property type="match status" value="1"/>
</dbReference>
<dbReference type="PROSITE" id="PS50109">
    <property type="entry name" value="HIS_KIN"/>
    <property type="match status" value="1"/>
</dbReference>
<gene>
    <name evidence="12" type="ordered locus">Desor_3808</name>
</gene>
<evidence type="ECO:0000256" key="7">
    <source>
        <dbReference type="ARBA" id="ARBA00022840"/>
    </source>
</evidence>
<feature type="transmembrane region" description="Helical" evidence="9">
    <location>
        <begin position="12"/>
        <end position="32"/>
    </location>
</feature>
<keyword evidence="7" id="KW-0067">ATP-binding</keyword>
<dbReference type="Pfam" id="PF00512">
    <property type="entry name" value="HisKA"/>
    <property type="match status" value="1"/>
</dbReference>
<keyword evidence="13" id="KW-1185">Reference proteome</keyword>
<keyword evidence="9" id="KW-0472">Membrane</keyword>
<reference evidence="13" key="1">
    <citation type="submission" date="2011-11" db="EMBL/GenBank/DDBJ databases">
        <title>Complete sequence of Desulfosporosinus orientis DSM 765.</title>
        <authorList>
            <person name="Lucas S."/>
            <person name="Han J."/>
            <person name="Lapidus A."/>
            <person name="Cheng J.-F."/>
            <person name="Goodwin L."/>
            <person name="Pitluck S."/>
            <person name="Peters L."/>
            <person name="Ovchinnikova G."/>
            <person name="Teshima H."/>
            <person name="Detter J.C."/>
            <person name="Han C."/>
            <person name="Tapia R."/>
            <person name="Land M."/>
            <person name="Hauser L."/>
            <person name="Kyrpides N."/>
            <person name="Ivanova N."/>
            <person name="Pagani I."/>
            <person name="Pester M."/>
            <person name="Spring S."/>
            <person name="Ollivier B."/>
            <person name="Rattei T."/>
            <person name="Klenk H.-P."/>
            <person name="Wagner M."/>
            <person name="Loy A."/>
            <person name="Woyke T."/>
        </authorList>
    </citation>
    <scope>NUCLEOTIDE SEQUENCE [LARGE SCALE GENOMIC DNA]</scope>
    <source>
        <strain evidence="13">ATCC 19365 / DSM 765 / NCIMB 8382 / VKM B-1628</strain>
    </source>
</reference>
<dbReference type="Gene3D" id="3.30.565.10">
    <property type="entry name" value="Histidine kinase-like ATPase, C-terminal domain"/>
    <property type="match status" value="1"/>
</dbReference>
<evidence type="ECO:0000256" key="3">
    <source>
        <dbReference type="ARBA" id="ARBA00022553"/>
    </source>
</evidence>
<evidence type="ECO:0000259" key="10">
    <source>
        <dbReference type="PROSITE" id="PS50109"/>
    </source>
</evidence>
<evidence type="ECO:0000313" key="13">
    <source>
        <dbReference type="Proteomes" id="UP000006346"/>
    </source>
</evidence>